<evidence type="ECO:0000313" key="1">
    <source>
        <dbReference type="EMBL" id="NEA26382.1"/>
    </source>
</evidence>
<dbReference type="AlphaFoldDB" id="A0A6L9QML0"/>
<accession>A0A6L9QML0</accession>
<evidence type="ECO:0000313" key="2">
    <source>
        <dbReference type="Proteomes" id="UP000475532"/>
    </source>
</evidence>
<gene>
    <name evidence="1" type="ORF">G3I70_28375</name>
</gene>
<dbReference type="EMBL" id="JAAGLI010000763">
    <property type="protein sequence ID" value="NEA26382.1"/>
    <property type="molecule type" value="Genomic_DNA"/>
</dbReference>
<keyword evidence="1" id="KW-0808">Transferase</keyword>
<sequence length="68" mass="7145">RVARAAAVLMAAPIALEWVTRRPAIGPVRYAALRLAEDVAYGSGVTASAARARSAAPLLPDVRLPHRS</sequence>
<comment type="caution">
    <text evidence="1">The sequence shown here is derived from an EMBL/GenBank/DDBJ whole genome shotgun (WGS) entry which is preliminary data.</text>
</comment>
<proteinExistence type="predicted"/>
<dbReference type="GO" id="GO:0016740">
    <property type="term" value="F:transferase activity"/>
    <property type="evidence" value="ECO:0007669"/>
    <property type="project" value="UniProtKB-KW"/>
</dbReference>
<dbReference type="Proteomes" id="UP000475532">
    <property type="component" value="Unassembled WGS sequence"/>
</dbReference>
<feature type="non-terminal residue" evidence="1">
    <location>
        <position position="1"/>
    </location>
</feature>
<organism evidence="1 2">
    <name type="scientific">Actinomadura bangladeshensis</name>
    <dbReference type="NCBI Taxonomy" id="453573"/>
    <lineage>
        <taxon>Bacteria</taxon>
        <taxon>Bacillati</taxon>
        <taxon>Actinomycetota</taxon>
        <taxon>Actinomycetes</taxon>
        <taxon>Streptosporangiales</taxon>
        <taxon>Thermomonosporaceae</taxon>
        <taxon>Actinomadura</taxon>
    </lineage>
</organism>
<protein>
    <submittedName>
        <fullName evidence="1">Mycofactocin system glycosyltransferase</fullName>
    </submittedName>
</protein>
<reference evidence="1 2" key="1">
    <citation type="submission" date="2020-01" db="EMBL/GenBank/DDBJ databases">
        <title>Insect and environment-associated Actinomycetes.</title>
        <authorList>
            <person name="Currrie C."/>
            <person name="Chevrette M."/>
            <person name="Carlson C."/>
            <person name="Stubbendieck R."/>
            <person name="Wendt-Pienkowski E."/>
        </authorList>
    </citation>
    <scope>NUCLEOTIDE SEQUENCE [LARGE SCALE GENOMIC DNA]</scope>
    <source>
        <strain evidence="1 2">SID10258</strain>
    </source>
</reference>
<name>A0A6L9QML0_9ACTN</name>